<dbReference type="EMBL" id="JAUJYO010000014">
    <property type="protein sequence ID" value="KAK1299469.1"/>
    <property type="molecule type" value="Genomic_DNA"/>
</dbReference>
<protein>
    <submittedName>
        <fullName evidence="11">Glucan endo-1,3-beta-glucosidase 12</fullName>
    </submittedName>
</protein>
<organism evidence="11 12">
    <name type="scientific">Acorus calamus</name>
    <name type="common">Sweet flag</name>
    <dbReference type="NCBI Taxonomy" id="4465"/>
    <lineage>
        <taxon>Eukaryota</taxon>
        <taxon>Viridiplantae</taxon>
        <taxon>Streptophyta</taxon>
        <taxon>Embryophyta</taxon>
        <taxon>Tracheophyta</taxon>
        <taxon>Spermatophyta</taxon>
        <taxon>Magnoliopsida</taxon>
        <taxon>Liliopsida</taxon>
        <taxon>Acoraceae</taxon>
        <taxon>Acorus</taxon>
    </lineage>
</organism>
<reference evidence="11" key="1">
    <citation type="journal article" date="2023" name="Nat. Commun.">
        <title>Diploid and tetraploid genomes of Acorus and the evolution of monocots.</title>
        <authorList>
            <person name="Ma L."/>
            <person name="Liu K.W."/>
            <person name="Li Z."/>
            <person name="Hsiao Y.Y."/>
            <person name="Qi Y."/>
            <person name="Fu T."/>
            <person name="Tang G.D."/>
            <person name="Zhang D."/>
            <person name="Sun W.H."/>
            <person name="Liu D.K."/>
            <person name="Li Y."/>
            <person name="Chen G.Z."/>
            <person name="Liu X.D."/>
            <person name="Liao X.Y."/>
            <person name="Jiang Y.T."/>
            <person name="Yu X."/>
            <person name="Hao Y."/>
            <person name="Huang J."/>
            <person name="Zhao X.W."/>
            <person name="Ke S."/>
            <person name="Chen Y.Y."/>
            <person name="Wu W.L."/>
            <person name="Hsu J.L."/>
            <person name="Lin Y.F."/>
            <person name="Huang M.D."/>
            <person name="Li C.Y."/>
            <person name="Huang L."/>
            <person name="Wang Z.W."/>
            <person name="Zhao X."/>
            <person name="Zhong W.Y."/>
            <person name="Peng D.H."/>
            <person name="Ahmad S."/>
            <person name="Lan S."/>
            <person name="Zhang J.S."/>
            <person name="Tsai W.C."/>
            <person name="Van de Peer Y."/>
            <person name="Liu Z.J."/>
        </authorList>
    </citation>
    <scope>NUCLEOTIDE SEQUENCE</scope>
    <source>
        <strain evidence="11">CP</strain>
    </source>
</reference>
<dbReference type="PANTHER" id="PTHR35478">
    <property type="entry name" value="ZINC FINGER FYVE DOMAIN PROTEIN"/>
    <property type="match status" value="1"/>
</dbReference>
<name>A0AAV9DEY0_ACOCL</name>
<evidence type="ECO:0000256" key="3">
    <source>
        <dbReference type="ARBA" id="ARBA00022622"/>
    </source>
</evidence>
<dbReference type="GO" id="GO:0098552">
    <property type="term" value="C:side of membrane"/>
    <property type="evidence" value="ECO:0007669"/>
    <property type="project" value="UniProtKB-KW"/>
</dbReference>
<dbReference type="SMART" id="SM00768">
    <property type="entry name" value="X8"/>
    <property type="match status" value="1"/>
</dbReference>
<dbReference type="AlphaFoldDB" id="A0AAV9DEY0"/>
<evidence type="ECO:0000256" key="2">
    <source>
        <dbReference type="ARBA" id="ARBA00022475"/>
    </source>
</evidence>
<evidence type="ECO:0000256" key="5">
    <source>
        <dbReference type="ARBA" id="ARBA00023136"/>
    </source>
</evidence>
<dbReference type="GO" id="GO:0009506">
    <property type="term" value="C:plasmodesma"/>
    <property type="evidence" value="ECO:0007669"/>
    <property type="project" value="UniProtKB-ARBA"/>
</dbReference>
<comment type="caution">
    <text evidence="11">The sequence shown here is derived from an EMBL/GenBank/DDBJ whole genome shotgun (WGS) entry which is preliminary data.</text>
</comment>
<feature type="domain" description="X8" evidence="10">
    <location>
        <begin position="30"/>
        <end position="113"/>
    </location>
</feature>
<keyword evidence="6" id="KW-1015">Disulfide bond</keyword>
<keyword evidence="4 9" id="KW-0732">Signal</keyword>
<accession>A0AAV9DEY0</accession>
<dbReference type="GO" id="GO:0005886">
    <property type="term" value="C:plasma membrane"/>
    <property type="evidence" value="ECO:0007669"/>
    <property type="project" value="UniProtKB-SubCell"/>
</dbReference>
<dbReference type="Gene3D" id="1.20.58.1040">
    <property type="match status" value="1"/>
</dbReference>
<dbReference type="InterPro" id="IPR012946">
    <property type="entry name" value="X8"/>
</dbReference>
<keyword evidence="5" id="KW-0472">Membrane</keyword>
<evidence type="ECO:0000256" key="9">
    <source>
        <dbReference type="SAM" id="SignalP"/>
    </source>
</evidence>
<feature type="chain" id="PRO_5043631125" evidence="9">
    <location>
        <begin position="27"/>
        <end position="495"/>
    </location>
</feature>
<sequence>MAHQGVVVLAIVTLLCIFINISTTYADEQQWCVADPKASVDDLQKALNWACGVGGADCSPIQPNQPCFDPNTVADHASYAFNSYWQVNKKKGGICTFEGTAQLVSTDPSHGDYSLASRSSNDAIMNAPDSDRLFYEFALDQSERFPTLKWWIQMQSNLHRVSESSISTRGEVETVVRSKIKFAVKRCREPESDNESEVDETVVESLPVLANFNADDHRTSEFCYDSPGSENLGLGSTVFLSFDLENEVPYQKAVDKLISEGKLADALALSTRCLNEGASYELLQLLVENGEEKKANFVQHQGYGSQNFVNDSWQYCLRLKDKHLAARLALNLGYIRGEKIENENRRKGEELQVYRYLHKWDLDAAMDILTMCGCHLPQSDPIRDEVLQMRRALQGHSHILSADDRYKCWQEILKEFPSLRDNNLILTYSAKAIAVSSNSPKWEPRTSVMGTRQKQKSRVGASSWSTFSNTLSNLQKEARREFSWAPHDSGSKSAP</sequence>
<evidence type="ECO:0000256" key="4">
    <source>
        <dbReference type="ARBA" id="ARBA00022729"/>
    </source>
</evidence>
<dbReference type="Pfam" id="PF07983">
    <property type="entry name" value="X8"/>
    <property type="match status" value="1"/>
</dbReference>
<reference evidence="11" key="2">
    <citation type="submission" date="2023-06" db="EMBL/GenBank/DDBJ databases">
        <authorList>
            <person name="Ma L."/>
            <person name="Liu K.-W."/>
            <person name="Li Z."/>
            <person name="Hsiao Y.-Y."/>
            <person name="Qi Y."/>
            <person name="Fu T."/>
            <person name="Tang G."/>
            <person name="Zhang D."/>
            <person name="Sun W.-H."/>
            <person name="Liu D.-K."/>
            <person name="Li Y."/>
            <person name="Chen G.-Z."/>
            <person name="Liu X.-D."/>
            <person name="Liao X.-Y."/>
            <person name="Jiang Y.-T."/>
            <person name="Yu X."/>
            <person name="Hao Y."/>
            <person name="Huang J."/>
            <person name="Zhao X.-W."/>
            <person name="Ke S."/>
            <person name="Chen Y.-Y."/>
            <person name="Wu W.-L."/>
            <person name="Hsu J.-L."/>
            <person name="Lin Y.-F."/>
            <person name="Huang M.-D."/>
            <person name="Li C.-Y."/>
            <person name="Huang L."/>
            <person name="Wang Z.-W."/>
            <person name="Zhao X."/>
            <person name="Zhong W.-Y."/>
            <person name="Peng D.-H."/>
            <person name="Ahmad S."/>
            <person name="Lan S."/>
            <person name="Zhang J.-S."/>
            <person name="Tsai W.-C."/>
            <person name="Van De Peer Y."/>
            <person name="Liu Z.-J."/>
        </authorList>
    </citation>
    <scope>NUCLEOTIDE SEQUENCE</scope>
    <source>
        <strain evidence="11">CP</strain>
        <tissue evidence="11">Leaves</tissue>
    </source>
</reference>
<evidence type="ECO:0000256" key="8">
    <source>
        <dbReference type="SAM" id="MobiDB-lite"/>
    </source>
</evidence>
<dbReference type="FunFam" id="1.20.58.1040:FF:000001">
    <property type="entry name" value="Glucan endo-1,3-beta-glucosidase 4"/>
    <property type="match status" value="1"/>
</dbReference>
<dbReference type="PANTHER" id="PTHR35478:SF1">
    <property type="entry name" value="ZINC FINGER FYVE DOMAIN-CONTAINING PROTEIN 26"/>
    <property type="match status" value="1"/>
</dbReference>
<comment type="subcellular location">
    <subcellularLocation>
        <location evidence="1">Cell membrane</location>
        <topology evidence="1">Lipid-anchor</topology>
        <topology evidence="1">GPI-anchor</topology>
    </subcellularLocation>
</comment>
<evidence type="ECO:0000256" key="7">
    <source>
        <dbReference type="ARBA" id="ARBA00023180"/>
    </source>
</evidence>
<evidence type="ECO:0000313" key="12">
    <source>
        <dbReference type="Proteomes" id="UP001180020"/>
    </source>
</evidence>
<keyword evidence="7" id="KW-0325">Glycoprotein</keyword>
<evidence type="ECO:0000256" key="6">
    <source>
        <dbReference type="ARBA" id="ARBA00023157"/>
    </source>
</evidence>
<evidence type="ECO:0000256" key="1">
    <source>
        <dbReference type="ARBA" id="ARBA00004609"/>
    </source>
</evidence>
<gene>
    <name evidence="11" type="ORF">QJS10_CPB14g00984</name>
</gene>
<keyword evidence="12" id="KW-1185">Reference proteome</keyword>
<feature type="signal peptide" evidence="9">
    <location>
        <begin position="1"/>
        <end position="26"/>
    </location>
</feature>
<feature type="region of interest" description="Disordered" evidence="8">
    <location>
        <begin position="440"/>
        <end position="463"/>
    </location>
</feature>
<keyword evidence="3" id="KW-0336">GPI-anchor</keyword>
<proteinExistence type="predicted"/>
<evidence type="ECO:0000313" key="11">
    <source>
        <dbReference type="EMBL" id="KAK1299469.1"/>
    </source>
</evidence>
<keyword evidence="2" id="KW-1003">Cell membrane</keyword>
<keyword evidence="3" id="KW-0449">Lipoprotein</keyword>
<dbReference type="Proteomes" id="UP001180020">
    <property type="component" value="Unassembled WGS sequence"/>
</dbReference>
<evidence type="ECO:0000259" key="10">
    <source>
        <dbReference type="SMART" id="SM00768"/>
    </source>
</evidence>